<comment type="caution">
    <text evidence="1">The sequence shown here is derived from an EMBL/GenBank/DDBJ whole genome shotgun (WGS) entry which is preliminary data.</text>
</comment>
<reference evidence="1 2" key="1">
    <citation type="submission" date="2023-07" db="EMBL/GenBank/DDBJ databases">
        <title>Genomic Encyclopedia of Type Strains, Phase IV (KMG-IV): sequencing the most valuable type-strain genomes for metagenomic binning, comparative biology and taxonomic classification.</title>
        <authorList>
            <person name="Goeker M."/>
        </authorList>
    </citation>
    <scope>NUCLEOTIDE SEQUENCE [LARGE SCALE GENOMIC DNA]</scope>
    <source>
        <strain evidence="1 2">DSM 23948</strain>
    </source>
</reference>
<dbReference type="EMBL" id="JAUSTU010000006">
    <property type="protein sequence ID" value="MDQ0155355.1"/>
    <property type="molecule type" value="Genomic_DNA"/>
</dbReference>
<accession>A0ABT9V3C1</accession>
<name>A0ABT9V3C1_9BACL</name>
<proteinExistence type="predicted"/>
<keyword evidence="2" id="KW-1185">Reference proteome</keyword>
<evidence type="ECO:0000313" key="2">
    <source>
        <dbReference type="Proteomes" id="UP001231362"/>
    </source>
</evidence>
<dbReference type="InterPro" id="IPR058930">
    <property type="entry name" value="YwzD"/>
</dbReference>
<organism evidence="1 2">
    <name type="scientific">Anoxybacillus andreesenii</name>
    <dbReference type="NCBI Taxonomy" id="1325932"/>
    <lineage>
        <taxon>Bacteria</taxon>
        <taxon>Bacillati</taxon>
        <taxon>Bacillota</taxon>
        <taxon>Bacilli</taxon>
        <taxon>Bacillales</taxon>
        <taxon>Anoxybacillaceae</taxon>
        <taxon>Anoxybacillus</taxon>
    </lineage>
</organism>
<dbReference type="Proteomes" id="UP001231362">
    <property type="component" value="Unassembled WGS sequence"/>
</dbReference>
<dbReference type="Pfam" id="PF26162">
    <property type="entry name" value="YwzD"/>
    <property type="match status" value="1"/>
</dbReference>
<gene>
    <name evidence="1" type="ORF">J2S07_001660</name>
</gene>
<evidence type="ECO:0000313" key="1">
    <source>
        <dbReference type="EMBL" id="MDQ0155355.1"/>
    </source>
</evidence>
<sequence length="47" mass="5508">MKGCIDQEKFKEVLIYAYTIGNEVEDMKLSSLIEEIKKRLDEIDSNK</sequence>
<protein>
    <submittedName>
        <fullName evidence="1">Uncharacterized protein</fullName>
    </submittedName>
</protein>